<feature type="chain" id="PRO_5028812173" description="GPI anchored protein" evidence="2">
    <location>
        <begin position="32"/>
        <end position="216"/>
    </location>
</feature>
<dbReference type="EMBL" id="CP055899">
    <property type="protein sequence ID" value="QKX55936.1"/>
    <property type="molecule type" value="Genomic_DNA"/>
</dbReference>
<dbReference type="Proteomes" id="UP000509510">
    <property type="component" value="Chromosome II"/>
</dbReference>
<sequence length="216" mass="22834">MRSGLQTPGAIPLLAMLVAALLSMTPIVCEAWSKPGRILDSRGYQDVLADGSVVSRPAMEIYLPGDDGTLLESKNAPASRLAQPVSVQKDEMQQISITSLSNNVNVLPFPEKEVTWWQRVCRLSSLASVSFSNASSSSPSSSSAPSSGHADLPKQPGPDQSSSNKVSMGAKTPQSATVENSSSSLHNSIVDSSSPIERNGSFLAVMVSLIVAIMWF</sequence>
<evidence type="ECO:0000256" key="1">
    <source>
        <dbReference type="SAM" id="MobiDB-lite"/>
    </source>
</evidence>
<evidence type="ECO:0008006" key="5">
    <source>
        <dbReference type="Google" id="ProtNLM"/>
    </source>
</evidence>
<feature type="compositionally biased region" description="Polar residues" evidence="1">
    <location>
        <begin position="158"/>
        <end position="190"/>
    </location>
</feature>
<proteinExistence type="predicted"/>
<evidence type="ECO:0000313" key="4">
    <source>
        <dbReference type="Proteomes" id="UP000509510"/>
    </source>
</evidence>
<dbReference type="OrthoDB" id="4226769at2759"/>
<dbReference type="GeneID" id="55990541"/>
<feature type="compositionally biased region" description="Low complexity" evidence="1">
    <location>
        <begin position="134"/>
        <end position="147"/>
    </location>
</feature>
<dbReference type="KEGG" id="trg:TRUGW13939_03035"/>
<reference evidence="4" key="1">
    <citation type="submission" date="2020-06" db="EMBL/GenBank/DDBJ databases">
        <title>A chromosome-scale genome assembly of Talaromyces rugulosus W13939.</title>
        <authorList>
            <person name="Wang B."/>
            <person name="Guo L."/>
            <person name="Ye K."/>
            <person name="Wang L."/>
        </authorList>
    </citation>
    <scope>NUCLEOTIDE SEQUENCE [LARGE SCALE GENOMIC DNA]</scope>
    <source>
        <strain evidence="4">W13939</strain>
    </source>
</reference>
<dbReference type="AlphaFoldDB" id="A0A7H8QQ02"/>
<organism evidence="3 4">
    <name type="scientific">Talaromyces rugulosus</name>
    <name type="common">Penicillium rugulosum</name>
    <dbReference type="NCBI Taxonomy" id="121627"/>
    <lineage>
        <taxon>Eukaryota</taxon>
        <taxon>Fungi</taxon>
        <taxon>Dikarya</taxon>
        <taxon>Ascomycota</taxon>
        <taxon>Pezizomycotina</taxon>
        <taxon>Eurotiomycetes</taxon>
        <taxon>Eurotiomycetidae</taxon>
        <taxon>Eurotiales</taxon>
        <taxon>Trichocomaceae</taxon>
        <taxon>Talaromyces</taxon>
        <taxon>Talaromyces sect. Islandici</taxon>
    </lineage>
</organism>
<keyword evidence="4" id="KW-1185">Reference proteome</keyword>
<keyword evidence="2" id="KW-0732">Signal</keyword>
<gene>
    <name evidence="3" type="ORF">TRUGW13939_03035</name>
</gene>
<name>A0A7H8QQ02_TALRU</name>
<evidence type="ECO:0000256" key="2">
    <source>
        <dbReference type="SAM" id="SignalP"/>
    </source>
</evidence>
<evidence type="ECO:0000313" key="3">
    <source>
        <dbReference type="EMBL" id="QKX55936.1"/>
    </source>
</evidence>
<accession>A0A7H8QQ02</accession>
<dbReference type="RefSeq" id="XP_035342114.1">
    <property type="nucleotide sequence ID" value="XM_035486221.1"/>
</dbReference>
<feature type="signal peptide" evidence="2">
    <location>
        <begin position="1"/>
        <end position="31"/>
    </location>
</feature>
<feature type="region of interest" description="Disordered" evidence="1">
    <location>
        <begin position="134"/>
        <end position="190"/>
    </location>
</feature>
<protein>
    <recommendedName>
        <fullName evidence="5">GPI anchored protein</fullName>
    </recommendedName>
</protein>